<dbReference type="GO" id="GO:0000026">
    <property type="term" value="F:alpha-1,2-mannosyltransferase activity"/>
    <property type="evidence" value="ECO:0007669"/>
    <property type="project" value="TreeGrafter"/>
</dbReference>
<dbReference type="PANTHER" id="PTHR22760:SF4">
    <property type="entry name" value="GPI MANNOSYLTRANSFERASE 3"/>
    <property type="match status" value="1"/>
</dbReference>
<dbReference type="PANTHER" id="PTHR22760">
    <property type="entry name" value="GLYCOSYLTRANSFERASE"/>
    <property type="match status" value="1"/>
</dbReference>
<evidence type="ECO:0000256" key="10">
    <source>
        <dbReference type="ARBA" id="ARBA00023136"/>
    </source>
</evidence>
<keyword evidence="9 12" id="KW-1133">Transmembrane helix</keyword>
<sequence length="568" mass="64318">MSPKSPDPRVLRFSSTSLIFFTILSFRLLNALTIRTFFQPDEFFQSLEPAWKMVFDEGWLTWEWRNQLRSIAHPALFAAVYKSADFISNLIGLQTSARAEVLAVAPKVLQAVFAALGDYFTAKLAGKLFGGAAGWISLWFSVGSAFHFFCSTRTFSNSLETSITTIALYYWPWPQLITKKRDTKSVAAEGQIDRKELRLSLLFAALACILRPTNVIIWSSLGLFLIYHSSSRDRTRIVTEVVTVGITALVLNAFADHQYYGVWAFPPMKFLEFNLIQSLSVFYGSNPWHYYLSQGLPLLLTSFLPVTVYALYSFLNRSPMEHGTAAGFQLASTIVLVTSMYSLISHKEFRFIYPLLPILHVLSAAKFENLGWRKSTKKWVLVGMILLNIPLAWYSTQVHQRGVVDVVEWLRKTGNTDSPEKWGSVGFLMPCHSTGWRSSVMGDGEMWALGCEPPIGLSAEEKLAYLDEADRFYASPARFLETQFPTPPSTGRNPMKRMLEEKTHQWPDRLVFFGALEDTIKSYLGPQTEYEECKRFFNTHIHDDSRRRGDVIVYCLRKGAAGGGGSFT</sequence>
<evidence type="ECO:0000256" key="11">
    <source>
        <dbReference type="ARBA" id="ARBA00024708"/>
    </source>
</evidence>
<evidence type="ECO:0000256" key="12">
    <source>
        <dbReference type="RuleBase" id="RU363075"/>
    </source>
</evidence>
<gene>
    <name evidence="13" type="ORF">B9Z19DRAFT_1075912</name>
</gene>
<feature type="transmembrane region" description="Helical" evidence="12">
    <location>
        <begin position="237"/>
        <end position="255"/>
    </location>
</feature>
<dbReference type="EMBL" id="NESQ01000035">
    <property type="protein sequence ID" value="PUU81975.1"/>
    <property type="molecule type" value="Genomic_DNA"/>
</dbReference>
<evidence type="ECO:0000313" key="13">
    <source>
        <dbReference type="EMBL" id="PUU81975.1"/>
    </source>
</evidence>
<accession>A0A2T7A2R1</accession>
<evidence type="ECO:0000256" key="2">
    <source>
        <dbReference type="ARBA" id="ARBA00004687"/>
    </source>
</evidence>
<dbReference type="InterPro" id="IPR005599">
    <property type="entry name" value="GPI_mannosylTrfase"/>
</dbReference>
<evidence type="ECO:0000256" key="7">
    <source>
        <dbReference type="ARBA" id="ARBA00022692"/>
    </source>
</evidence>
<reference evidence="13 14" key="1">
    <citation type="submission" date="2017-04" db="EMBL/GenBank/DDBJ databases">
        <title>Draft genome sequence of Tuber borchii Vittad., a whitish edible truffle.</title>
        <authorList>
            <consortium name="DOE Joint Genome Institute"/>
            <person name="Murat C."/>
            <person name="Kuo A."/>
            <person name="Barry K.W."/>
            <person name="Clum A."/>
            <person name="Dockter R.B."/>
            <person name="Fauchery L."/>
            <person name="Iotti M."/>
            <person name="Kohler A."/>
            <person name="Labutti K."/>
            <person name="Lindquist E.A."/>
            <person name="Lipzen A."/>
            <person name="Ohm R.A."/>
            <person name="Wang M."/>
            <person name="Grigoriev I.V."/>
            <person name="Zambonelli A."/>
            <person name="Martin F.M."/>
        </authorList>
    </citation>
    <scope>NUCLEOTIDE SEQUENCE [LARGE SCALE GENOMIC DNA]</scope>
    <source>
        <strain evidence="13 14">Tbo3840</strain>
    </source>
</reference>
<evidence type="ECO:0000256" key="1">
    <source>
        <dbReference type="ARBA" id="ARBA00004477"/>
    </source>
</evidence>
<feature type="transmembrane region" description="Helical" evidence="12">
    <location>
        <begin position="324"/>
        <end position="344"/>
    </location>
</feature>
<comment type="pathway">
    <text evidence="2">Glycolipid biosynthesis; glycosylphosphatidylinositol-anchor biosynthesis.</text>
</comment>
<dbReference type="UniPathway" id="UPA00196"/>
<dbReference type="GO" id="GO:0005789">
    <property type="term" value="C:endoplasmic reticulum membrane"/>
    <property type="evidence" value="ECO:0007669"/>
    <property type="project" value="UniProtKB-SubCell"/>
</dbReference>
<organism evidence="13 14">
    <name type="scientific">Tuber borchii</name>
    <name type="common">White truffle</name>
    <dbReference type="NCBI Taxonomy" id="42251"/>
    <lineage>
        <taxon>Eukaryota</taxon>
        <taxon>Fungi</taxon>
        <taxon>Dikarya</taxon>
        <taxon>Ascomycota</taxon>
        <taxon>Pezizomycotina</taxon>
        <taxon>Pezizomycetes</taxon>
        <taxon>Pezizales</taxon>
        <taxon>Tuberaceae</taxon>
        <taxon>Tuber</taxon>
    </lineage>
</organism>
<dbReference type="Proteomes" id="UP000244722">
    <property type="component" value="Unassembled WGS sequence"/>
</dbReference>
<feature type="transmembrane region" description="Helical" evidence="12">
    <location>
        <begin position="201"/>
        <end position="225"/>
    </location>
</feature>
<keyword evidence="8 12" id="KW-0256">Endoplasmic reticulum</keyword>
<feature type="transmembrane region" description="Helical" evidence="12">
    <location>
        <begin position="12"/>
        <end position="29"/>
    </location>
</feature>
<keyword evidence="4" id="KW-0337">GPI-anchor biosynthesis</keyword>
<dbReference type="OrthoDB" id="416834at2759"/>
<dbReference type="STRING" id="42251.A0A2T7A2R1"/>
<evidence type="ECO:0000256" key="9">
    <source>
        <dbReference type="ARBA" id="ARBA00022989"/>
    </source>
</evidence>
<evidence type="ECO:0000256" key="8">
    <source>
        <dbReference type="ARBA" id="ARBA00022824"/>
    </source>
</evidence>
<dbReference type="Pfam" id="PF03901">
    <property type="entry name" value="Glyco_transf_22"/>
    <property type="match status" value="1"/>
</dbReference>
<keyword evidence="6 13" id="KW-0808">Transferase</keyword>
<comment type="subcellular location">
    <subcellularLocation>
        <location evidence="1 12">Endoplasmic reticulum membrane</location>
        <topology evidence="1 12">Multi-pass membrane protein</topology>
    </subcellularLocation>
</comment>
<evidence type="ECO:0000256" key="4">
    <source>
        <dbReference type="ARBA" id="ARBA00022502"/>
    </source>
</evidence>
<dbReference type="GO" id="GO:0006506">
    <property type="term" value="P:GPI anchor biosynthetic process"/>
    <property type="evidence" value="ECO:0007669"/>
    <property type="project" value="UniProtKB-UniPathway"/>
</dbReference>
<dbReference type="AlphaFoldDB" id="A0A2T7A2R1"/>
<name>A0A2T7A2R1_TUBBO</name>
<keyword evidence="5 12" id="KW-0328">Glycosyltransferase</keyword>
<feature type="transmembrane region" description="Helical" evidence="12">
    <location>
        <begin position="128"/>
        <end position="149"/>
    </location>
</feature>
<keyword evidence="10 12" id="KW-0472">Membrane</keyword>
<evidence type="ECO:0000256" key="3">
    <source>
        <dbReference type="ARBA" id="ARBA00006065"/>
    </source>
</evidence>
<proteinExistence type="inferred from homology"/>
<comment type="similarity">
    <text evidence="3">Belongs to the glycosyltransferase 22 family. PIGB subfamily.</text>
</comment>
<evidence type="ECO:0000256" key="6">
    <source>
        <dbReference type="ARBA" id="ARBA00022679"/>
    </source>
</evidence>
<comment type="function">
    <text evidence="11">Mannosyltransferase involved in glycosylphosphatidylinositol-anchor biosynthesis. Transfers the third mannose to Man2-GlcN-acyl-PI during GPI precursor assembly.</text>
</comment>
<dbReference type="EC" id="2.4.1.-" evidence="12"/>
<protein>
    <recommendedName>
        <fullName evidence="12">Mannosyltransferase</fullName>
        <ecNumber evidence="12">2.4.1.-</ecNumber>
    </recommendedName>
</protein>
<evidence type="ECO:0000256" key="5">
    <source>
        <dbReference type="ARBA" id="ARBA00022676"/>
    </source>
</evidence>
<feature type="transmembrane region" description="Helical" evidence="12">
    <location>
        <begin position="288"/>
        <end position="312"/>
    </location>
</feature>
<evidence type="ECO:0000313" key="14">
    <source>
        <dbReference type="Proteomes" id="UP000244722"/>
    </source>
</evidence>
<comment type="caution">
    <text evidence="13">The sequence shown here is derived from an EMBL/GenBank/DDBJ whole genome shotgun (WGS) entry which is preliminary data.</text>
</comment>
<keyword evidence="7 12" id="KW-0812">Transmembrane</keyword>
<keyword evidence="14" id="KW-1185">Reference proteome</keyword>